<dbReference type="InParanoid" id="A0A7M7HNY1"/>
<evidence type="ECO:0000256" key="1">
    <source>
        <dbReference type="SAM" id="SignalP"/>
    </source>
</evidence>
<keyword evidence="1" id="KW-0732">Signal</keyword>
<dbReference type="EnsemblMetazoa" id="XM_011673796">
    <property type="protein sequence ID" value="XP_011672098"/>
    <property type="gene ID" value="LOC105442044"/>
</dbReference>
<accession>A0A7M7HNY1</accession>
<dbReference type="AlphaFoldDB" id="A0A7M7HNY1"/>
<evidence type="ECO:0000313" key="2">
    <source>
        <dbReference type="EnsemblMetazoa" id="XP_011672098"/>
    </source>
</evidence>
<reference evidence="2" key="2">
    <citation type="submission" date="2021-01" db="UniProtKB">
        <authorList>
            <consortium name="EnsemblMetazoa"/>
        </authorList>
    </citation>
    <scope>IDENTIFICATION</scope>
</reference>
<name>A0A7M7HNY1_STRPU</name>
<feature type="chain" id="PRO_5029701876" evidence="1">
    <location>
        <begin position="27"/>
        <end position="135"/>
    </location>
</feature>
<evidence type="ECO:0000313" key="3">
    <source>
        <dbReference type="Proteomes" id="UP000007110"/>
    </source>
</evidence>
<dbReference type="GeneID" id="105442044"/>
<protein>
    <submittedName>
        <fullName evidence="2">Uncharacterized protein</fullName>
    </submittedName>
</protein>
<dbReference type="OrthoDB" id="10115378at2759"/>
<keyword evidence="3" id="KW-1185">Reference proteome</keyword>
<dbReference type="Proteomes" id="UP000007110">
    <property type="component" value="Unassembled WGS sequence"/>
</dbReference>
<proteinExistence type="predicted"/>
<sequence length="135" mass="14474">MGISMNVAAILCLVVIAGAAIRTTDAMVFTSKISLHLDAACGLFMEELMDEGGKCDPDVIEEVMDEADEIEGLGGIDGEKIEDYLEEAEEGKMCYSPDGENVTNLKDGCSAMEAVCNEQANVMYCKEMATVTNTQ</sequence>
<dbReference type="KEGG" id="spu:105442044"/>
<feature type="signal peptide" evidence="1">
    <location>
        <begin position="1"/>
        <end position="26"/>
    </location>
</feature>
<organism evidence="2 3">
    <name type="scientific">Strongylocentrotus purpuratus</name>
    <name type="common">Purple sea urchin</name>
    <dbReference type="NCBI Taxonomy" id="7668"/>
    <lineage>
        <taxon>Eukaryota</taxon>
        <taxon>Metazoa</taxon>
        <taxon>Echinodermata</taxon>
        <taxon>Eleutherozoa</taxon>
        <taxon>Echinozoa</taxon>
        <taxon>Echinoidea</taxon>
        <taxon>Euechinoidea</taxon>
        <taxon>Echinacea</taxon>
        <taxon>Camarodonta</taxon>
        <taxon>Echinidea</taxon>
        <taxon>Strongylocentrotidae</taxon>
        <taxon>Strongylocentrotus</taxon>
    </lineage>
</organism>
<reference evidence="3" key="1">
    <citation type="submission" date="2015-02" db="EMBL/GenBank/DDBJ databases">
        <title>Genome sequencing for Strongylocentrotus purpuratus.</title>
        <authorList>
            <person name="Murali S."/>
            <person name="Liu Y."/>
            <person name="Vee V."/>
            <person name="English A."/>
            <person name="Wang M."/>
            <person name="Skinner E."/>
            <person name="Han Y."/>
            <person name="Muzny D.M."/>
            <person name="Worley K.C."/>
            <person name="Gibbs R.A."/>
        </authorList>
    </citation>
    <scope>NUCLEOTIDE SEQUENCE</scope>
</reference>
<dbReference type="RefSeq" id="XP_011672098.2">
    <property type="nucleotide sequence ID" value="XM_011673796.2"/>
</dbReference>